<keyword evidence="4" id="KW-1185">Reference proteome</keyword>
<dbReference type="EMBL" id="JBHSNC010000017">
    <property type="protein sequence ID" value="MFC5528896.1"/>
    <property type="molecule type" value="Genomic_DNA"/>
</dbReference>
<feature type="region of interest" description="Disordered" evidence="1">
    <location>
        <begin position="32"/>
        <end position="62"/>
    </location>
</feature>
<feature type="signal peptide" evidence="2">
    <location>
        <begin position="1"/>
        <end position="21"/>
    </location>
</feature>
<dbReference type="PROSITE" id="PS51257">
    <property type="entry name" value="PROKAR_LIPOPROTEIN"/>
    <property type="match status" value="1"/>
</dbReference>
<accession>A0ABW0QWJ8</accession>
<feature type="compositionally biased region" description="Basic and acidic residues" evidence="1">
    <location>
        <begin position="32"/>
        <end position="42"/>
    </location>
</feature>
<comment type="caution">
    <text evidence="3">The sequence shown here is derived from an EMBL/GenBank/DDBJ whole genome shotgun (WGS) entry which is preliminary data.</text>
</comment>
<sequence>MRIGRTITRGLIIVIAVSALAACRDTRSELAVKAAEETEHQSPSDTPTGTPVNPPSPTAIPSSTEAVATEANTVDNEIDAYWKDFASKIMFKEELYQEFEEKPLAYYVAGLSNSDPLIRWYCAYKITDYADRLTDTDRQAIASLTNDPDADVARAASFSNSLITATYEGEAFARSSDGQMAAYYKFQEARFNDGKVFLVRDGHTEQIFKDPSIISLAFSPNNRYLFVGNGGRIWQAAHVYDLTTNEWIVLPNMIDGLIDAKGSVFEGEVDPAKIDGVYQWVRLQEWSPEGDRFLYFYHFSVDNQDQEGYAIVDLKKNAVMHVMPMKEDGSSPLDTFKW</sequence>
<evidence type="ECO:0000313" key="3">
    <source>
        <dbReference type="EMBL" id="MFC5528896.1"/>
    </source>
</evidence>
<dbReference type="Proteomes" id="UP001596108">
    <property type="component" value="Unassembled WGS sequence"/>
</dbReference>
<evidence type="ECO:0000256" key="2">
    <source>
        <dbReference type="SAM" id="SignalP"/>
    </source>
</evidence>
<feature type="chain" id="PRO_5045417693" evidence="2">
    <location>
        <begin position="22"/>
        <end position="338"/>
    </location>
</feature>
<keyword evidence="2" id="KW-0732">Signal</keyword>
<organism evidence="3 4">
    <name type="scientific">Cohnella yongneupensis</name>
    <dbReference type="NCBI Taxonomy" id="425006"/>
    <lineage>
        <taxon>Bacteria</taxon>
        <taxon>Bacillati</taxon>
        <taxon>Bacillota</taxon>
        <taxon>Bacilli</taxon>
        <taxon>Bacillales</taxon>
        <taxon>Paenibacillaceae</taxon>
        <taxon>Cohnella</taxon>
    </lineage>
</organism>
<proteinExistence type="predicted"/>
<evidence type="ECO:0000313" key="4">
    <source>
        <dbReference type="Proteomes" id="UP001596108"/>
    </source>
</evidence>
<name>A0ABW0QWJ8_9BACL</name>
<dbReference type="SUPFAM" id="SSF82171">
    <property type="entry name" value="DPP6 N-terminal domain-like"/>
    <property type="match status" value="1"/>
</dbReference>
<protein>
    <submittedName>
        <fullName evidence="3">Uncharacterized protein</fullName>
    </submittedName>
</protein>
<gene>
    <name evidence="3" type="ORF">ACFPQ4_05445</name>
</gene>
<reference evidence="4" key="1">
    <citation type="journal article" date="2019" name="Int. J. Syst. Evol. Microbiol.">
        <title>The Global Catalogue of Microorganisms (GCM) 10K type strain sequencing project: providing services to taxonomists for standard genome sequencing and annotation.</title>
        <authorList>
            <consortium name="The Broad Institute Genomics Platform"/>
            <consortium name="The Broad Institute Genome Sequencing Center for Infectious Disease"/>
            <person name="Wu L."/>
            <person name="Ma J."/>
        </authorList>
    </citation>
    <scope>NUCLEOTIDE SEQUENCE [LARGE SCALE GENOMIC DNA]</scope>
    <source>
        <strain evidence="4">CGMCC 1.18578</strain>
    </source>
</reference>
<evidence type="ECO:0000256" key="1">
    <source>
        <dbReference type="SAM" id="MobiDB-lite"/>
    </source>
</evidence>